<feature type="compositionally biased region" description="Basic and acidic residues" evidence="1">
    <location>
        <begin position="1133"/>
        <end position="1149"/>
    </location>
</feature>
<keyword evidence="4" id="KW-1185">Reference proteome</keyword>
<evidence type="ECO:0000313" key="4">
    <source>
        <dbReference type="Proteomes" id="UP001152797"/>
    </source>
</evidence>
<evidence type="ECO:0000256" key="1">
    <source>
        <dbReference type="SAM" id="MobiDB-lite"/>
    </source>
</evidence>
<sequence length="1302" mass="145503">MFPGLRAEVSEILAVDFTNLQVLHEALEQPGGLVALADYVASRLGEEQVLVARDLRMFKEHSSRDMQRERRMMCQRIVRPRLEEPEVKAADLQDTFEGLLKKEALPVRQVRKTRLNQSLTLEVGNPLQVAEEERMRWAQTLSEYIVVAELPVVSMVQESEDQQKSWGRIFGSRRAKTLRNRATTWKRFYIWLLLNRARHWPSKVGDVVDYLEGRIEDGCGPAAPQGLMGALALLETVGRVDELKKLSKDRTLLDCVKNMQMELQVGAPPKRPARPHLIGAIIIIIGLELLVCTGSYCNYTRLIGWVMLLMCWMVLRADDVQWIDPDRMHLNGTCLRMILRRTKTTGPGRRAVEVPAYIARDASLSGEDWLGEGWNLYHSEAFQSVRDYFLPGPNKDWSGGAKKFLSLQNLNSYMRYVLSVIKKPIRGGRNAMAWMESGEPFISGEITNFWSGHSGRHWLPTHAANVGIPKEQRDYLGRWQAGAQESNAYVLSAKQIVTSIQRDVNRAICEGHVGLTEGELIEELKRYGEDRGVHQRDGRWFHAMLRLANHRYGLRTEYPTLQVELEDDELEEVVAGWGQAVPLGEEPEATGSKEVPREKPYWVSVSRKTGFKRLHKKSCACGVQYWTVSVFEELECIPKTGVDAWCRVCFKTELDEQAGECPAARVRGQQSLQKESLEKDSNPCKRMARGGPNHKAKVYTDPSLLLQVLGQKPELVADLGQYETVSRAGAVDPAGLVKVAPLVKGLLAVCPSASVAPGPLRQALLSMLTSMPEVNKTKWNGSTWSNLKQDRLATIFFHIRKLARDQDQMRLCASKLNASSFLQLQELVKMVKLPEEDHQPLKKGEETPLQKGESLKKDEDAVSLDSSGIPKMFLTPEKQEEKHPKASSASHAKSFMMRREGSLQKEKGTHALQKALGYGSKPCKRPASLETKVEGTLAKGKSQPQGVTKSLGKGKKALEKGKKALEKGKKALEKGKKALEKGKKALEKGKKTLEEGHQGMKDGPWYNVRQARRAAKQAKRVVMSTGKPLEKGKEALAKGKPLEKGNKNKALAKGTPLEKGKALAKGQNEARFQELKDKLTKSLKKGKLGPRLETGTPLEKGTGQFLEKGNVAKKVAVLESKTATNKQAKSLAKGKETAALEKGSEKKQSPEAQSEPLAVLVDWHHCLKNGPQDTVLVQDLMALQKLLDKGVEVHVLSFCGAKQVPKVEKEIWDKLPDLIDQLHWWGTCTSRTGVGGKAEYATEWGCQVAFDDSKDILQELGSWGVKTYGIQTPRESHAWMPENSRFASFADAVKQFIRDYNL</sequence>
<feature type="region of interest" description="Disordered" evidence="1">
    <location>
        <begin position="934"/>
        <end position="1103"/>
    </location>
</feature>
<feature type="compositionally biased region" description="Basic and acidic residues" evidence="1">
    <location>
        <begin position="1028"/>
        <end position="1046"/>
    </location>
</feature>
<dbReference type="Proteomes" id="UP001152797">
    <property type="component" value="Unassembled WGS sequence"/>
</dbReference>
<evidence type="ECO:0000313" key="2">
    <source>
        <dbReference type="EMBL" id="CAI4007338.1"/>
    </source>
</evidence>
<protein>
    <submittedName>
        <fullName evidence="2">Uncharacterized protein</fullName>
    </submittedName>
</protein>
<feature type="compositionally biased region" description="Basic and acidic residues" evidence="1">
    <location>
        <begin position="956"/>
        <end position="1000"/>
    </location>
</feature>
<dbReference type="EMBL" id="CAMXCT030004013">
    <property type="protein sequence ID" value="CAL4794650.1"/>
    <property type="molecule type" value="Genomic_DNA"/>
</dbReference>
<dbReference type="OrthoDB" id="479537at2759"/>
<feature type="compositionally biased region" description="Basic and acidic residues" evidence="1">
    <location>
        <begin position="835"/>
        <end position="860"/>
    </location>
</feature>
<accession>A0A9P1DEV2</accession>
<evidence type="ECO:0000313" key="3">
    <source>
        <dbReference type="EMBL" id="CAL1160713.1"/>
    </source>
</evidence>
<feature type="compositionally biased region" description="Basic residues" evidence="1">
    <location>
        <begin position="1010"/>
        <end position="1019"/>
    </location>
</feature>
<organism evidence="2">
    <name type="scientific">Cladocopium goreaui</name>
    <dbReference type="NCBI Taxonomy" id="2562237"/>
    <lineage>
        <taxon>Eukaryota</taxon>
        <taxon>Sar</taxon>
        <taxon>Alveolata</taxon>
        <taxon>Dinophyceae</taxon>
        <taxon>Suessiales</taxon>
        <taxon>Symbiodiniaceae</taxon>
        <taxon>Cladocopium</taxon>
    </lineage>
</organism>
<feature type="compositionally biased region" description="Basic and acidic residues" evidence="1">
    <location>
        <begin position="1071"/>
        <end position="1080"/>
    </location>
</feature>
<dbReference type="EMBL" id="CAMXCT010004013">
    <property type="protein sequence ID" value="CAI4007338.1"/>
    <property type="molecule type" value="Genomic_DNA"/>
</dbReference>
<comment type="caution">
    <text evidence="2">The sequence shown here is derived from an EMBL/GenBank/DDBJ whole genome shotgun (WGS) entry which is preliminary data.</text>
</comment>
<name>A0A9P1DEV2_9DINO</name>
<feature type="region of interest" description="Disordered" evidence="1">
    <location>
        <begin position="835"/>
        <end position="903"/>
    </location>
</feature>
<reference evidence="3" key="2">
    <citation type="submission" date="2024-04" db="EMBL/GenBank/DDBJ databases">
        <authorList>
            <person name="Chen Y."/>
            <person name="Shah S."/>
            <person name="Dougan E. K."/>
            <person name="Thang M."/>
            <person name="Chan C."/>
        </authorList>
    </citation>
    <scope>NUCLEOTIDE SEQUENCE [LARGE SCALE GENOMIC DNA]</scope>
</reference>
<dbReference type="EMBL" id="CAMXCT020004013">
    <property type="protein sequence ID" value="CAL1160713.1"/>
    <property type="molecule type" value="Genomic_DNA"/>
</dbReference>
<gene>
    <name evidence="2" type="ORF">C1SCF055_LOCUS32902</name>
</gene>
<feature type="region of interest" description="Disordered" evidence="1">
    <location>
        <begin position="1125"/>
        <end position="1153"/>
    </location>
</feature>
<feature type="region of interest" description="Disordered" evidence="1">
    <location>
        <begin position="672"/>
        <end position="693"/>
    </location>
</feature>
<reference evidence="2" key="1">
    <citation type="submission" date="2022-10" db="EMBL/GenBank/DDBJ databases">
        <authorList>
            <person name="Chen Y."/>
            <person name="Dougan E. K."/>
            <person name="Chan C."/>
            <person name="Rhodes N."/>
            <person name="Thang M."/>
        </authorList>
    </citation>
    <scope>NUCLEOTIDE SEQUENCE</scope>
</reference>
<proteinExistence type="predicted"/>